<proteinExistence type="predicted"/>
<evidence type="ECO:0000313" key="2">
    <source>
        <dbReference type="EMBL" id="EAS49828.1"/>
    </source>
</evidence>
<name>Q1YJD9_AURMS</name>
<sequence>MPTRFTTGLLRWLVLAALALGPTMAKAGDFATLESYGFSPDGQVYAFGQSGIHDGSGFPYAEIFFLDLAEDRFIAPSPIRVRLDDENATLDMAREEARRRAAPLFAEHDPRPEAGLLVFAKPATELSDDPHRARFLPRAIAPSPDRPVELRIETLSLAGPSHCGDFGETVGYRLVQIAADPGAMARLVHEDTSIPDSRGCPLDYSIAEVRVLERPDGGFAAVAIIAVEQVGFEGPDLRYIANPVPMD</sequence>
<evidence type="ECO:0000256" key="1">
    <source>
        <dbReference type="SAM" id="SignalP"/>
    </source>
</evidence>
<protein>
    <recommendedName>
        <fullName evidence="4">Secreted protein</fullName>
    </recommendedName>
</protein>
<reference evidence="2 3" key="1">
    <citation type="journal article" date="2008" name="Appl. Environ. Microbiol.">
        <title>Genomic insights into Mn(II) oxidation by the marine alphaproteobacterium Aurantimonas sp. strain SI85-9A1.</title>
        <authorList>
            <person name="Dick G.J."/>
            <person name="Podell S."/>
            <person name="Johnson H.A."/>
            <person name="Rivera-Espinoza Y."/>
            <person name="Bernier-Latmani R."/>
            <person name="McCarthy J.K."/>
            <person name="Torpey J.W."/>
            <person name="Clement B.G."/>
            <person name="Gaasterland T."/>
            <person name="Tebo B.M."/>
        </authorList>
    </citation>
    <scope>NUCLEOTIDE SEQUENCE [LARGE SCALE GENOMIC DNA]</scope>
    <source>
        <strain evidence="2 3">SI85-9A1</strain>
    </source>
</reference>
<keyword evidence="1" id="KW-0732">Signal</keyword>
<keyword evidence="3" id="KW-1185">Reference proteome</keyword>
<feature type="signal peptide" evidence="1">
    <location>
        <begin position="1"/>
        <end position="27"/>
    </location>
</feature>
<gene>
    <name evidence="2" type="ORF">SI859A1_01180</name>
</gene>
<dbReference type="Pfam" id="PF10016">
    <property type="entry name" value="DUF2259"/>
    <property type="match status" value="1"/>
</dbReference>
<dbReference type="AlphaFoldDB" id="Q1YJD9"/>
<dbReference type="InterPro" id="IPR018725">
    <property type="entry name" value="DUF2259_secreted"/>
</dbReference>
<dbReference type="EMBL" id="AAPJ01000003">
    <property type="protein sequence ID" value="EAS49828.1"/>
    <property type="molecule type" value="Genomic_DNA"/>
</dbReference>
<evidence type="ECO:0008006" key="4">
    <source>
        <dbReference type="Google" id="ProtNLM"/>
    </source>
</evidence>
<feature type="chain" id="PRO_5004197997" description="Secreted protein" evidence="1">
    <location>
        <begin position="28"/>
        <end position="247"/>
    </location>
</feature>
<comment type="caution">
    <text evidence="2">The sequence shown here is derived from an EMBL/GenBank/DDBJ whole genome shotgun (WGS) entry which is preliminary data.</text>
</comment>
<accession>Q1YJD9</accession>
<dbReference type="Proteomes" id="UP000000321">
    <property type="component" value="Unassembled WGS sequence"/>
</dbReference>
<evidence type="ECO:0000313" key="3">
    <source>
        <dbReference type="Proteomes" id="UP000000321"/>
    </source>
</evidence>
<dbReference type="RefSeq" id="WP_009209042.1">
    <property type="nucleotide sequence ID" value="NZ_BBWP01000032.1"/>
</dbReference>
<organism evidence="2 3">
    <name type="scientific">Aurantimonas manganoxydans (strain ATCC BAA-1229 / DSM 21871 / SI85-9A1)</name>
    <dbReference type="NCBI Taxonomy" id="287752"/>
    <lineage>
        <taxon>Bacteria</taxon>
        <taxon>Pseudomonadati</taxon>
        <taxon>Pseudomonadota</taxon>
        <taxon>Alphaproteobacteria</taxon>
        <taxon>Hyphomicrobiales</taxon>
        <taxon>Aurantimonadaceae</taxon>
        <taxon>Aurantimonas</taxon>
    </lineage>
</organism>
<dbReference type="BioCyc" id="AURANTIMONAS:SI859A1_01180-MONOMER"/>
<dbReference type="HOGENOM" id="CLU_1159993_0_0_5"/>